<dbReference type="EMBL" id="BAAAZE010000002">
    <property type="protein sequence ID" value="GAA4012514.1"/>
    <property type="molecule type" value="Genomic_DNA"/>
</dbReference>
<keyword evidence="3" id="KW-0238">DNA-binding</keyword>
<feature type="domain" description="Type I restriction modification DNA specificity" evidence="4">
    <location>
        <begin position="3"/>
        <end position="159"/>
    </location>
</feature>
<dbReference type="SUPFAM" id="SSF116734">
    <property type="entry name" value="DNA methylase specificity domain"/>
    <property type="match status" value="2"/>
</dbReference>
<dbReference type="Pfam" id="PF01420">
    <property type="entry name" value="Methylase_S"/>
    <property type="match status" value="1"/>
</dbReference>
<keyword evidence="2" id="KW-0680">Restriction system</keyword>
<evidence type="ECO:0000256" key="2">
    <source>
        <dbReference type="ARBA" id="ARBA00022747"/>
    </source>
</evidence>
<comment type="caution">
    <text evidence="5">The sequence shown here is derived from an EMBL/GenBank/DDBJ whole genome shotgun (WGS) entry which is preliminary data.</text>
</comment>
<name>A0ABP7SJV4_9BURK</name>
<organism evidence="5 6">
    <name type="scientific">Actimicrobium antarcticum</name>
    <dbReference type="NCBI Taxonomy" id="1051899"/>
    <lineage>
        <taxon>Bacteria</taxon>
        <taxon>Pseudomonadati</taxon>
        <taxon>Pseudomonadota</taxon>
        <taxon>Betaproteobacteria</taxon>
        <taxon>Burkholderiales</taxon>
        <taxon>Oxalobacteraceae</taxon>
        <taxon>Actimicrobium</taxon>
    </lineage>
</organism>
<evidence type="ECO:0000313" key="6">
    <source>
        <dbReference type="Proteomes" id="UP001501353"/>
    </source>
</evidence>
<dbReference type="PANTHER" id="PTHR30408:SF12">
    <property type="entry name" value="TYPE I RESTRICTION ENZYME MJAVIII SPECIFICITY SUBUNIT"/>
    <property type="match status" value="1"/>
</dbReference>
<evidence type="ECO:0000259" key="4">
    <source>
        <dbReference type="Pfam" id="PF01420"/>
    </source>
</evidence>
<dbReference type="PANTHER" id="PTHR30408">
    <property type="entry name" value="TYPE-1 RESTRICTION ENZYME ECOKI SPECIFICITY PROTEIN"/>
    <property type="match status" value="1"/>
</dbReference>
<protein>
    <recommendedName>
        <fullName evidence="4">Type I restriction modification DNA specificity domain-containing protein</fullName>
    </recommendedName>
</protein>
<reference evidence="6" key="1">
    <citation type="journal article" date="2019" name="Int. J. Syst. Evol. Microbiol.">
        <title>The Global Catalogue of Microorganisms (GCM) 10K type strain sequencing project: providing services to taxonomists for standard genome sequencing and annotation.</title>
        <authorList>
            <consortium name="The Broad Institute Genomics Platform"/>
            <consortium name="The Broad Institute Genome Sequencing Center for Infectious Disease"/>
            <person name="Wu L."/>
            <person name="Ma J."/>
        </authorList>
    </citation>
    <scope>NUCLEOTIDE SEQUENCE [LARGE SCALE GENOMIC DNA]</scope>
    <source>
        <strain evidence="6">JCM 16673</strain>
    </source>
</reference>
<evidence type="ECO:0000256" key="1">
    <source>
        <dbReference type="ARBA" id="ARBA00010923"/>
    </source>
</evidence>
<evidence type="ECO:0000313" key="5">
    <source>
        <dbReference type="EMBL" id="GAA4012514.1"/>
    </source>
</evidence>
<proteinExistence type="inferred from homology"/>
<keyword evidence="6" id="KW-1185">Reference proteome</keyword>
<comment type="similarity">
    <text evidence="1">Belongs to the type-I restriction system S methylase family.</text>
</comment>
<dbReference type="InterPro" id="IPR052021">
    <property type="entry name" value="Type-I_RS_S_subunit"/>
</dbReference>
<sequence length="371" mass="40253">MKAWPKVALGELFQVEKGKIGIMAAIPGGFPLVTTAEEFLSHVEPHFSGDAVCIPLISATGHGHASLKRLHHIEGDFSVGSILCACVNQSPNRVMARFAYYYLTACKDSTLVPLMQGTANMSMKIQDVAGVQIPLPPLKKQQAIVARFDALAEKTRELEVHLDAADNASAALLLSLHHKLGSDRTVRLGDIIELHEVTEPIRAEGQYTQVGVRGFGGGLFAKAAIAGSGTAYKSFNRLYTDAIVLSQVKGWEGALALCSAELAGMFASPEYRTFRCKPTVANAAYLGELFRTEWFWPQLQAATWGVGARKERTRPEQFLNIQLPMPALVDQLKIAEILAKQVPLKAKHTAIRAANAALLPATLERVFSEPA</sequence>
<dbReference type="RefSeq" id="WP_344761423.1">
    <property type="nucleotide sequence ID" value="NZ_BAAAZE010000002.1"/>
</dbReference>
<dbReference type="Proteomes" id="UP001501353">
    <property type="component" value="Unassembled WGS sequence"/>
</dbReference>
<gene>
    <name evidence="5" type="ORF">GCM10022212_02750</name>
</gene>
<dbReference type="InterPro" id="IPR044946">
    <property type="entry name" value="Restrct_endonuc_typeI_TRD_sf"/>
</dbReference>
<evidence type="ECO:0000256" key="3">
    <source>
        <dbReference type="ARBA" id="ARBA00023125"/>
    </source>
</evidence>
<dbReference type="InterPro" id="IPR000055">
    <property type="entry name" value="Restrct_endonuc_typeI_TRD"/>
</dbReference>
<accession>A0ABP7SJV4</accession>
<dbReference type="Gene3D" id="3.90.220.20">
    <property type="entry name" value="DNA methylase specificity domains"/>
    <property type="match status" value="4"/>
</dbReference>